<keyword evidence="3 4" id="KW-0904">Protein phosphatase</keyword>
<keyword evidence="8" id="KW-1185">Reference proteome</keyword>
<dbReference type="Pfam" id="PF00481">
    <property type="entry name" value="PP2C"/>
    <property type="match status" value="1"/>
</dbReference>
<dbReference type="InterPro" id="IPR036457">
    <property type="entry name" value="PPM-type-like_dom_sf"/>
</dbReference>
<name>G0MYZ3_CAEBE</name>
<dbReference type="AlphaFoldDB" id="G0MYZ3"/>
<dbReference type="SMART" id="SM00331">
    <property type="entry name" value="PP2C_SIG"/>
    <property type="match status" value="1"/>
</dbReference>
<keyword evidence="2 4" id="KW-0378">Hydrolase</keyword>
<evidence type="ECO:0000256" key="4">
    <source>
        <dbReference type="RuleBase" id="RU003465"/>
    </source>
</evidence>
<evidence type="ECO:0000259" key="6">
    <source>
        <dbReference type="PROSITE" id="PS51746"/>
    </source>
</evidence>
<dbReference type="GO" id="GO:0046872">
    <property type="term" value="F:metal ion binding"/>
    <property type="evidence" value="ECO:0007669"/>
    <property type="project" value="UniProtKB-KW"/>
</dbReference>
<dbReference type="PANTHER" id="PTHR13832">
    <property type="entry name" value="PROTEIN PHOSPHATASE 2C"/>
    <property type="match status" value="1"/>
</dbReference>
<protein>
    <submittedName>
        <fullName evidence="7">CBN-FEM-2 protein</fullName>
    </submittedName>
</protein>
<dbReference type="STRING" id="135651.G0MYZ3"/>
<evidence type="ECO:0000256" key="5">
    <source>
        <dbReference type="SAM" id="MobiDB-lite"/>
    </source>
</evidence>
<dbReference type="EMBL" id="GL379821">
    <property type="protein sequence ID" value="EGT47814.1"/>
    <property type="molecule type" value="Genomic_DNA"/>
</dbReference>
<evidence type="ECO:0000313" key="8">
    <source>
        <dbReference type="Proteomes" id="UP000008068"/>
    </source>
</evidence>
<dbReference type="InterPro" id="IPR000222">
    <property type="entry name" value="PP2C_BS"/>
</dbReference>
<dbReference type="Proteomes" id="UP000008068">
    <property type="component" value="Unassembled WGS sequence"/>
</dbReference>
<dbReference type="Gene3D" id="1.10.1740.220">
    <property type="match status" value="1"/>
</dbReference>
<dbReference type="GO" id="GO:0004722">
    <property type="term" value="F:protein serine/threonine phosphatase activity"/>
    <property type="evidence" value="ECO:0007669"/>
    <property type="project" value="InterPro"/>
</dbReference>
<dbReference type="PROSITE" id="PS01032">
    <property type="entry name" value="PPM_1"/>
    <property type="match status" value="1"/>
</dbReference>
<gene>
    <name evidence="7" type="primary">Cbn-fem-2</name>
    <name evidence="7" type="ORF">CAEBREN_01236</name>
</gene>
<feature type="region of interest" description="Disordered" evidence="5">
    <location>
        <begin position="1"/>
        <end position="39"/>
    </location>
</feature>
<dbReference type="SMART" id="SM00332">
    <property type="entry name" value="PP2Cc"/>
    <property type="match status" value="1"/>
</dbReference>
<dbReference type="PANTHER" id="PTHR13832:SF741">
    <property type="entry name" value="PROTEIN PHOSPHATASE FEM-2"/>
    <property type="match status" value="1"/>
</dbReference>
<dbReference type="HOGENOM" id="CLU_610072_0_0_1"/>
<dbReference type="InterPro" id="IPR001932">
    <property type="entry name" value="PPM-type_phosphatase-like_dom"/>
</dbReference>
<dbReference type="eggNOG" id="KOG0698">
    <property type="taxonomic scope" value="Eukaryota"/>
</dbReference>
<evidence type="ECO:0000256" key="3">
    <source>
        <dbReference type="ARBA" id="ARBA00022912"/>
    </source>
</evidence>
<evidence type="ECO:0000256" key="2">
    <source>
        <dbReference type="ARBA" id="ARBA00022801"/>
    </source>
</evidence>
<dbReference type="FunCoup" id="G0MYZ3">
    <property type="interactions" value="1867"/>
</dbReference>
<comment type="similarity">
    <text evidence="4">Belongs to the PP2C family.</text>
</comment>
<dbReference type="FunFam" id="3.60.40.10:FF:000182">
    <property type="entry name" value="Protein phosphatase fem-2"/>
    <property type="match status" value="1"/>
</dbReference>
<evidence type="ECO:0000256" key="1">
    <source>
        <dbReference type="ARBA" id="ARBA00022723"/>
    </source>
</evidence>
<dbReference type="OrthoDB" id="10264738at2759"/>
<evidence type="ECO:0000313" key="7">
    <source>
        <dbReference type="EMBL" id="EGT47814.1"/>
    </source>
</evidence>
<organism evidence="8">
    <name type="scientific">Caenorhabditis brenneri</name>
    <name type="common">Nematode worm</name>
    <dbReference type="NCBI Taxonomy" id="135651"/>
    <lineage>
        <taxon>Eukaryota</taxon>
        <taxon>Metazoa</taxon>
        <taxon>Ecdysozoa</taxon>
        <taxon>Nematoda</taxon>
        <taxon>Chromadorea</taxon>
        <taxon>Rhabditida</taxon>
        <taxon>Rhabditina</taxon>
        <taxon>Rhabditomorpha</taxon>
        <taxon>Rhabditoidea</taxon>
        <taxon>Rhabditidae</taxon>
        <taxon>Peloderinae</taxon>
        <taxon>Caenorhabditis</taxon>
    </lineage>
</organism>
<dbReference type="OMA" id="GGHECSQ"/>
<dbReference type="CDD" id="cd00143">
    <property type="entry name" value="PP2Cc"/>
    <property type="match status" value="1"/>
</dbReference>
<dbReference type="InParanoid" id="G0MYZ3"/>
<dbReference type="Gene3D" id="3.60.40.10">
    <property type="entry name" value="PPM-type phosphatase domain"/>
    <property type="match status" value="1"/>
</dbReference>
<feature type="compositionally biased region" description="Basic and acidic residues" evidence="5">
    <location>
        <begin position="30"/>
        <end position="39"/>
    </location>
</feature>
<sequence length="486" mass="54762">MSDSSNHPSSSSVHADDGFEPPTSPEDLDSNNKKPSLEQIKQEREALFTDLFADRRRSARSVIEEAFQNELMSAEPVAPNVPNPHSIPIRFRHQPVAGPAHDVFGDAVHSIFQRIMSRGVNADYCHWMSYWIALGIDKKTNMNYHKKPFCKDTYATEGSLEAKQTFTDKIRSAVEEIIWKSAEYCDILSEKWTGIHVSADQLKGQRNKQEDRFVAYPNGQYMNRGQSDISLLAVFDGHGGHECSQYAAAHFWEAWSQVQHHHSESMKLDELLEKALETLDERMTVRSIRESWKGGTTAVCCAVDLNANQIAFAWLGDSPGYIMSNLEFRKFTTEHSPSDPEECRRVEEVGGQIFVIGGELRVNGVLNLTRALGDVPGRPMISNKPDTLLKTIEPADYLVLLACDGISDVFNTSDLYNLVQAFVNEYDVEDYHELARYICNQAVSAGSADNVTVVIGFLRPPEDVWRVMKTDSDDEESELEEEDDNE</sequence>
<accession>G0MYZ3</accession>
<feature type="domain" description="PPM-type phosphatase" evidence="6">
    <location>
        <begin position="194"/>
        <end position="458"/>
    </location>
</feature>
<keyword evidence="1" id="KW-0479">Metal-binding</keyword>
<dbReference type="SUPFAM" id="SSF81606">
    <property type="entry name" value="PP2C-like"/>
    <property type="match status" value="1"/>
</dbReference>
<proteinExistence type="inferred from homology"/>
<dbReference type="PROSITE" id="PS51746">
    <property type="entry name" value="PPM_2"/>
    <property type="match status" value="1"/>
</dbReference>
<feature type="compositionally biased region" description="Low complexity" evidence="5">
    <location>
        <begin position="1"/>
        <end position="12"/>
    </location>
</feature>
<dbReference type="InterPro" id="IPR015655">
    <property type="entry name" value="PP2C"/>
</dbReference>
<reference evidence="8" key="1">
    <citation type="submission" date="2011-07" db="EMBL/GenBank/DDBJ databases">
        <authorList>
            <consortium name="Caenorhabditis brenneri Sequencing and Analysis Consortium"/>
            <person name="Wilson R.K."/>
        </authorList>
    </citation>
    <scope>NUCLEOTIDE SEQUENCE [LARGE SCALE GENOMIC DNA]</scope>
    <source>
        <strain evidence="8">PB2801</strain>
    </source>
</reference>